<evidence type="ECO:0000313" key="1">
    <source>
        <dbReference type="EMBL" id="HAF2600192.1"/>
    </source>
</evidence>
<dbReference type="Gene3D" id="1.10.1660.20">
    <property type="match status" value="1"/>
</dbReference>
<proteinExistence type="predicted"/>
<reference evidence="1" key="1">
    <citation type="journal article" date="2018" name="Genome Biol.">
        <title>SKESA: strategic k-mer extension for scrupulous assemblies.</title>
        <authorList>
            <person name="Souvorov A."/>
            <person name="Agarwala R."/>
            <person name="Lipman D.J."/>
        </authorList>
    </citation>
    <scope>NUCLEOTIDE SEQUENCE</scope>
    <source>
        <strain evidence="1">MA.CK_07/00001972</strain>
    </source>
</reference>
<organism evidence="1">
    <name type="scientific">Salmonella enterica</name>
    <name type="common">Salmonella choleraesuis</name>
    <dbReference type="NCBI Taxonomy" id="28901"/>
    <lineage>
        <taxon>Bacteria</taxon>
        <taxon>Pseudomonadati</taxon>
        <taxon>Pseudomonadota</taxon>
        <taxon>Gammaproteobacteria</taxon>
        <taxon>Enterobacterales</taxon>
        <taxon>Enterobacteriaceae</taxon>
        <taxon>Salmonella</taxon>
    </lineage>
</organism>
<accession>A0A744K5T6</accession>
<reference evidence="1" key="2">
    <citation type="submission" date="2020-02" db="EMBL/GenBank/DDBJ databases">
        <authorList>
            <consortium name="NCBI Pathogen Detection Project"/>
        </authorList>
    </citation>
    <scope>NUCLEOTIDE SEQUENCE</scope>
    <source>
        <strain evidence="1">MA.CK_07/00001972</strain>
    </source>
</reference>
<feature type="non-terminal residue" evidence="1">
    <location>
        <position position="1"/>
    </location>
</feature>
<dbReference type="EMBL" id="DAAURT010000025">
    <property type="protein sequence ID" value="HAF2600192.1"/>
    <property type="molecule type" value="Genomic_DNA"/>
</dbReference>
<comment type="caution">
    <text evidence="1">The sequence shown here is derived from an EMBL/GenBank/DDBJ whole genome shotgun (WGS) entry which is preliminary data.</text>
</comment>
<protein>
    <submittedName>
        <fullName evidence="1">Excisionase</fullName>
    </submittedName>
</protein>
<dbReference type="AlphaFoldDB" id="A0A744K5T6"/>
<gene>
    <name evidence="1" type="ORF">G9E96_004910</name>
</gene>
<name>A0A744K5T6_SALER</name>
<dbReference type="InterPro" id="IPR038137">
    <property type="entry name" value="Excisionase-like_sf"/>
</dbReference>
<dbReference type="SUPFAM" id="SSF46955">
    <property type="entry name" value="Putative DNA-binding domain"/>
    <property type="match status" value="1"/>
</dbReference>
<dbReference type="InterPro" id="IPR009061">
    <property type="entry name" value="DNA-bd_dom_put_sf"/>
</dbReference>
<sequence>TPVLHGRTYRVNPDAFYIKPNKVGLVLEQHHPNGRTGKKSALLERLINESKKV</sequence>